<evidence type="ECO:0000256" key="2">
    <source>
        <dbReference type="ARBA" id="ARBA00022771"/>
    </source>
</evidence>
<feature type="zinc finger region" description="dksA C4-type" evidence="4">
    <location>
        <begin position="109"/>
        <end position="133"/>
    </location>
</feature>
<dbReference type="HOGENOM" id="CLU_043144_3_0_11"/>
<protein>
    <recommendedName>
        <fullName evidence="6">Zinc finger DksA/TraR C4-type domain-containing protein</fullName>
    </recommendedName>
</protein>
<comment type="caution">
    <text evidence="7">The sequence shown here is derived from an EMBL/GenBank/DDBJ whole genome shotgun (WGS) entry which is preliminary data.</text>
</comment>
<dbReference type="STRING" id="883161.HMPREF9306_01785"/>
<sequence>MATKTSSAKEKALPVLPGEDPWTEEEIAEVRSELEADRAKLEASLAESEKDLDELLREGSGGAGRDPVDVGSSNFERDQELSLHANSRDMLEQTIIALRALEDGTYGRCELCGEPIGKLRLSVFPRATTCVNCKKRLARH</sequence>
<dbReference type="EMBL" id="AGZR01000009">
    <property type="protein sequence ID" value="EPD32216.1"/>
    <property type="molecule type" value="Genomic_DNA"/>
</dbReference>
<reference evidence="7 8" key="1">
    <citation type="submission" date="2013-04" db="EMBL/GenBank/DDBJ databases">
        <title>The Genome Sequence of Propionimicrobium lymphophilum ACS-093-V-SCH5.</title>
        <authorList>
            <consortium name="The Broad Institute Genomics Platform"/>
            <person name="Earl A."/>
            <person name="Ward D."/>
            <person name="Feldgarden M."/>
            <person name="Gevers D."/>
            <person name="Saerens B."/>
            <person name="Vaneechoutte M."/>
            <person name="Walker B."/>
            <person name="Young S."/>
            <person name="Zeng Q."/>
            <person name="Gargeya S."/>
            <person name="Fitzgerald M."/>
            <person name="Haas B."/>
            <person name="Abouelleil A."/>
            <person name="Allen A.W."/>
            <person name="Alvarado L."/>
            <person name="Arachchi H.M."/>
            <person name="Berlin A.M."/>
            <person name="Chapman S.B."/>
            <person name="Gainer-Dewar J."/>
            <person name="Goldberg J."/>
            <person name="Griggs A."/>
            <person name="Gujja S."/>
            <person name="Hansen M."/>
            <person name="Howarth C."/>
            <person name="Imamovic A."/>
            <person name="Ireland A."/>
            <person name="Larimer J."/>
            <person name="McCowan C."/>
            <person name="Murphy C."/>
            <person name="Pearson M."/>
            <person name="Poon T.W."/>
            <person name="Priest M."/>
            <person name="Roberts A."/>
            <person name="Saif S."/>
            <person name="Shea T."/>
            <person name="Sisk P."/>
            <person name="Sykes S."/>
            <person name="Wortman J."/>
            <person name="Nusbaum C."/>
            <person name="Birren B."/>
        </authorList>
    </citation>
    <scope>NUCLEOTIDE SEQUENCE [LARGE SCALE GENOMIC DNA]</scope>
    <source>
        <strain evidence="7 8">ACS-093-V-SCH5</strain>
    </source>
</reference>
<dbReference type="SUPFAM" id="SSF109635">
    <property type="entry name" value="DnaK suppressor protein DksA, alpha-hairpin domain"/>
    <property type="match status" value="1"/>
</dbReference>
<dbReference type="Proteomes" id="UP000014417">
    <property type="component" value="Unassembled WGS sequence"/>
</dbReference>
<evidence type="ECO:0000256" key="5">
    <source>
        <dbReference type="SAM" id="MobiDB-lite"/>
    </source>
</evidence>
<feature type="compositionally biased region" description="Basic and acidic residues" evidence="5">
    <location>
        <begin position="45"/>
        <end position="57"/>
    </location>
</feature>
<organism evidence="7 8">
    <name type="scientific">Propionimicrobium lymphophilum ACS-093-V-SCH5</name>
    <dbReference type="NCBI Taxonomy" id="883161"/>
    <lineage>
        <taxon>Bacteria</taxon>
        <taxon>Bacillati</taxon>
        <taxon>Actinomycetota</taxon>
        <taxon>Actinomycetes</taxon>
        <taxon>Propionibacteriales</taxon>
        <taxon>Propionibacteriaceae</taxon>
        <taxon>Propionimicrobium</taxon>
    </lineage>
</organism>
<evidence type="ECO:0000313" key="8">
    <source>
        <dbReference type="Proteomes" id="UP000014417"/>
    </source>
</evidence>
<dbReference type="PATRIC" id="fig|883161.3.peg.1773"/>
<feature type="domain" description="Zinc finger DksA/TraR C4-type" evidence="6">
    <location>
        <begin position="104"/>
        <end position="136"/>
    </location>
</feature>
<dbReference type="Pfam" id="PF01258">
    <property type="entry name" value="zf-dskA_traR"/>
    <property type="match status" value="1"/>
</dbReference>
<accession>S2VZF9</accession>
<dbReference type="PROSITE" id="PS01102">
    <property type="entry name" value="ZF_DKSA_1"/>
    <property type="match status" value="1"/>
</dbReference>
<dbReference type="SUPFAM" id="SSF57716">
    <property type="entry name" value="Glucocorticoid receptor-like (DNA-binding domain)"/>
    <property type="match status" value="1"/>
</dbReference>
<dbReference type="InterPro" id="IPR020458">
    <property type="entry name" value="Znf_DskA_TraR_CS"/>
</dbReference>
<dbReference type="InterPro" id="IPR000962">
    <property type="entry name" value="Znf_DskA_TraR"/>
</dbReference>
<gene>
    <name evidence="7" type="ORF">HMPREF9306_01785</name>
</gene>
<name>S2VZF9_9ACTN</name>
<evidence type="ECO:0000259" key="6">
    <source>
        <dbReference type="Pfam" id="PF01258"/>
    </source>
</evidence>
<keyword evidence="8" id="KW-1185">Reference proteome</keyword>
<dbReference type="PANTHER" id="PTHR33823:SF2">
    <property type="entry name" value="RNA POLYMERASE-BINDING TRANSCRIPTION FACTOR DKSA"/>
    <property type="match status" value="1"/>
</dbReference>
<keyword evidence="1" id="KW-0479">Metal-binding</keyword>
<keyword evidence="2" id="KW-0863">Zinc-finger</keyword>
<dbReference type="InterPro" id="IPR037187">
    <property type="entry name" value="DnaK_N"/>
</dbReference>
<evidence type="ECO:0000313" key="7">
    <source>
        <dbReference type="EMBL" id="EPD32216.1"/>
    </source>
</evidence>
<dbReference type="OrthoDB" id="9803742at2"/>
<feature type="region of interest" description="Disordered" evidence="5">
    <location>
        <begin position="1"/>
        <end position="24"/>
    </location>
</feature>
<dbReference type="RefSeq" id="WP_016456591.1">
    <property type="nucleotide sequence ID" value="NZ_KE150269.1"/>
</dbReference>
<keyword evidence="3" id="KW-0862">Zinc</keyword>
<dbReference type="PANTHER" id="PTHR33823">
    <property type="entry name" value="RNA POLYMERASE-BINDING TRANSCRIPTION FACTOR DKSA-RELATED"/>
    <property type="match status" value="1"/>
</dbReference>
<proteinExistence type="predicted"/>
<evidence type="ECO:0000256" key="3">
    <source>
        <dbReference type="ARBA" id="ARBA00022833"/>
    </source>
</evidence>
<dbReference type="AlphaFoldDB" id="S2VZF9"/>
<evidence type="ECO:0000256" key="1">
    <source>
        <dbReference type="ARBA" id="ARBA00022723"/>
    </source>
</evidence>
<evidence type="ECO:0000256" key="4">
    <source>
        <dbReference type="PROSITE-ProRule" id="PRU00510"/>
    </source>
</evidence>
<dbReference type="GO" id="GO:0008270">
    <property type="term" value="F:zinc ion binding"/>
    <property type="evidence" value="ECO:0007669"/>
    <property type="project" value="UniProtKB-KW"/>
</dbReference>
<feature type="region of interest" description="Disordered" evidence="5">
    <location>
        <begin position="45"/>
        <end position="73"/>
    </location>
</feature>
<dbReference type="PROSITE" id="PS51128">
    <property type="entry name" value="ZF_DKSA_2"/>
    <property type="match status" value="1"/>
</dbReference>
<dbReference type="Gene3D" id="1.20.120.910">
    <property type="entry name" value="DksA, coiled-coil domain"/>
    <property type="match status" value="1"/>
</dbReference>